<keyword evidence="2" id="KW-1185">Reference proteome</keyword>
<feature type="non-terminal residue" evidence="1">
    <location>
        <position position="1"/>
    </location>
</feature>
<proteinExistence type="predicted"/>
<reference evidence="1" key="1">
    <citation type="journal article" date="2023" name="Insect Mol. Biol.">
        <title>Genome sequencing provides insights into the evolution of gene families encoding plant cell wall-degrading enzymes in longhorned beetles.</title>
        <authorList>
            <person name="Shin N.R."/>
            <person name="Okamura Y."/>
            <person name="Kirsch R."/>
            <person name="Pauchet Y."/>
        </authorList>
    </citation>
    <scope>NUCLEOTIDE SEQUENCE</scope>
    <source>
        <strain evidence="1">MMC_N1</strain>
    </source>
</reference>
<organism evidence="1 2">
    <name type="scientific">Molorchus minor</name>
    <dbReference type="NCBI Taxonomy" id="1323400"/>
    <lineage>
        <taxon>Eukaryota</taxon>
        <taxon>Metazoa</taxon>
        <taxon>Ecdysozoa</taxon>
        <taxon>Arthropoda</taxon>
        <taxon>Hexapoda</taxon>
        <taxon>Insecta</taxon>
        <taxon>Pterygota</taxon>
        <taxon>Neoptera</taxon>
        <taxon>Endopterygota</taxon>
        <taxon>Coleoptera</taxon>
        <taxon>Polyphaga</taxon>
        <taxon>Cucujiformia</taxon>
        <taxon>Chrysomeloidea</taxon>
        <taxon>Cerambycidae</taxon>
        <taxon>Lamiinae</taxon>
        <taxon>Monochamini</taxon>
        <taxon>Molorchus</taxon>
    </lineage>
</organism>
<dbReference type="EMBL" id="JAPWTJ010000177">
    <property type="protein sequence ID" value="KAJ8981547.1"/>
    <property type="molecule type" value="Genomic_DNA"/>
</dbReference>
<sequence length="104" mass="11692">CKILGPLLAGYPSIYPLNSRACMKNAPENLDDNISAQNRCLSPHLNLDWCGLICSQKPHHPNDISLQEVHSRGQSLVFYWHIMATIHSVIYDTHLRLVSQTSPS</sequence>
<evidence type="ECO:0000313" key="2">
    <source>
        <dbReference type="Proteomes" id="UP001162164"/>
    </source>
</evidence>
<comment type="caution">
    <text evidence="1">The sequence shown here is derived from an EMBL/GenBank/DDBJ whole genome shotgun (WGS) entry which is preliminary data.</text>
</comment>
<evidence type="ECO:0000313" key="1">
    <source>
        <dbReference type="EMBL" id="KAJ8981547.1"/>
    </source>
</evidence>
<dbReference type="Proteomes" id="UP001162164">
    <property type="component" value="Unassembled WGS sequence"/>
</dbReference>
<gene>
    <name evidence="1" type="ORF">NQ317_009806</name>
</gene>
<name>A0ABQ9JVX5_9CUCU</name>
<accession>A0ABQ9JVX5</accession>
<protein>
    <submittedName>
        <fullName evidence="1">Uncharacterized protein</fullName>
    </submittedName>
</protein>